<name>A6FYA2_9BACT</name>
<evidence type="ECO:0000313" key="4">
    <source>
        <dbReference type="Proteomes" id="UP000005801"/>
    </source>
</evidence>
<feature type="signal peptide" evidence="1">
    <location>
        <begin position="1"/>
        <end position="17"/>
    </location>
</feature>
<reference evidence="3 4" key="1">
    <citation type="submission" date="2007-06" db="EMBL/GenBank/DDBJ databases">
        <authorList>
            <person name="Shimkets L."/>
            <person name="Ferriera S."/>
            <person name="Johnson J."/>
            <person name="Kravitz S."/>
            <person name="Beeson K."/>
            <person name="Sutton G."/>
            <person name="Rogers Y.-H."/>
            <person name="Friedman R."/>
            <person name="Frazier M."/>
            <person name="Venter J.C."/>
        </authorList>
    </citation>
    <scope>NUCLEOTIDE SEQUENCE [LARGE SCALE GENOMIC DNA]</scope>
    <source>
        <strain evidence="3 4">SIR-1</strain>
    </source>
</reference>
<keyword evidence="1" id="KW-0732">Signal</keyword>
<dbReference type="GO" id="GO:0030288">
    <property type="term" value="C:outer membrane-bounded periplasmic space"/>
    <property type="evidence" value="ECO:0007669"/>
    <property type="project" value="TreeGrafter"/>
</dbReference>
<dbReference type="CDD" id="cd07563">
    <property type="entry name" value="Peptidase_S41_IRBP"/>
    <property type="match status" value="1"/>
</dbReference>
<proteinExistence type="predicted"/>
<dbReference type="STRING" id="391625.PPSIR1_39860"/>
<dbReference type="Gene3D" id="3.90.226.10">
    <property type="entry name" value="2-enoyl-CoA Hydratase, Chain A, domain 1"/>
    <property type="match status" value="1"/>
</dbReference>
<keyword evidence="3" id="KW-0378">Hydrolase</keyword>
<dbReference type="GO" id="GO:0004175">
    <property type="term" value="F:endopeptidase activity"/>
    <property type="evidence" value="ECO:0007669"/>
    <property type="project" value="TreeGrafter"/>
</dbReference>
<dbReference type="eggNOG" id="COG0793">
    <property type="taxonomic scope" value="Bacteria"/>
</dbReference>
<dbReference type="SUPFAM" id="SSF52096">
    <property type="entry name" value="ClpP/crotonase"/>
    <property type="match status" value="1"/>
</dbReference>
<dbReference type="Pfam" id="PF03572">
    <property type="entry name" value="Peptidase_S41"/>
    <property type="match status" value="1"/>
</dbReference>
<evidence type="ECO:0000259" key="2">
    <source>
        <dbReference type="SMART" id="SM00245"/>
    </source>
</evidence>
<keyword evidence="4" id="KW-1185">Reference proteome</keyword>
<evidence type="ECO:0000313" key="3">
    <source>
        <dbReference type="EMBL" id="EDM81481.1"/>
    </source>
</evidence>
<dbReference type="AlphaFoldDB" id="A6FYA2"/>
<dbReference type="PROSITE" id="PS51257">
    <property type="entry name" value="PROKAR_LIPOPROTEIN"/>
    <property type="match status" value="1"/>
</dbReference>
<dbReference type="GO" id="GO:0008236">
    <property type="term" value="F:serine-type peptidase activity"/>
    <property type="evidence" value="ECO:0007669"/>
    <property type="project" value="InterPro"/>
</dbReference>
<dbReference type="InterPro" id="IPR029045">
    <property type="entry name" value="ClpP/crotonase-like_dom_sf"/>
</dbReference>
<comment type="caution">
    <text evidence="3">The sequence shown here is derived from an EMBL/GenBank/DDBJ whole genome shotgun (WGS) entry which is preliminary data.</text>
</comment>
<dbReference type="OrthoDB" id="9758793at2"/>
<keyword evidence="3" id="KW-0645">Protease</keyword>
<dbReference type="EMBL" id="ABCS01000003">
    <property type="protein sequence ID" value="EDM81481.1"/>
    <property type="molecule type" value="Genomic_DNA"/>
</dbReference>
<dbReference type="RefSeq" id="WP_006969451.1">
    <property type="nucleotide sequence ID" value="NZ_ABCS01000003.1"/>
</dbReference>
<dbReference type="PANTHER" id="PTHR32060">
    <property type="entry name" value="TAIL-SPECIFIC PROTEASE"/>
    <property type="match status" value="1"/>
</dbReference>
<organism evidence="3 4">
    <name type="scientific">Plesiocystis pacifica SIR-1</name>
    <dbReference type="NCBI Taxonomy" id="391625"/>
    <lineage>
        <taxon>Bacteria</taxon>
        <taxon>Pseudomonadati</taxon>
        <taxon>Myxococcota</taxon>
        <taxon>Polyangia</taxon>
        <taxon>Nannocystales</taxon>
        <taxon>Nannocystaceae</taxon>
        <taxon>Plesiocystis</taxon>
    </lineage>
</organism>
<dbReference type="GO" id="GO:0007165">
    <property type="term" value="P:signal transduction"/>
    <property type="evidence" value="ECO:0007669"/>
    <property type="project" value="TreeGrafter"/>
</dbReference>
<gene>
    <name evidence="3" type="ORF">PPSIR1_39860</name>
</gene>
<dbReference type="GO" id="GO:0006508">
    <property type="term" value="P:proteolysis"/>
    <property type="evidence" value="ECO:0007669"/>
    <property type="project" value="UniProtKB-KW"/>
</dbReference>
<protein>
    <submittedName>
        <fullName evidence="3">Periplasmic protease</fullName>
    </submittedName>
</protein>
<dbReference type="Gene3D" id="3.30.750.44">
    <property type="match status" value="1"/>
</dbReference>
<dbReference type="InterPro" id="IPR005151">
    <property type="entry name" value="Tail-specific_protease"/>
</dbReference>
<dbReference type="SMART" id="SM00245">
    <property type="entry name" value="TSPc"/>
    <property type="match status" value="1"/>
</dbReference>
<feature type="domain" description="Tail specific protease" evidence="2">
    <location>
        <begin position="247"/>
        <end position="441"/>
    </location>
</feature>
<dbReference type="Proteomes" id="UP000005801">
    <property type="component" value="Unassembled WGS sequence"/>
</dbReference>
<evidence type="ECO:0000256" key="1">
    <source>
        <dbReference type="SAM" id="SignalP"/>
    </source>
</evidence>
<feature type="chain" id="PRO_5002697287" evidence="1">
    <location>
        <begin position="18"/>
        <end position="470"/>
    </location>
</feature>
<dbReference type="PANTHER" id="PTHR32060:SF30">
    <property type="entry name" value="CARBOXY-TERMINAL PROCESSING PROTEASE CTPA"/>
    <property type="match status" value="1"/>
</dbReference>
<accession>A6FYA2</accession>
<sequence length="470" mass="49706">MTRLLPALLVASPSLLACVSPAPQAASDVEHWRSQGYGYVLEVEDGAASVLHVTAQTCVRDEALAGADVSLAELGVTPQADALIYTDSTTQITFERAPELPPPCAPDRILDGAADPRATFDLVWHTVDEHFPYFDVVGVDWDEARDARAQVTDAGSLYATLVELLAPLRDGHMLLSDGVESFDGASATLRARLGPQFEAQSHTQDFGEYVELAAQLNAELVFADYVTPLGVGANDQIYWGTIDGEVGYVLILGMIGLSADIDLETLLAGGGGWTHGDELVAAEIAAAEAAIDAAIDELGDAQALVVDVRFNGGGLDSVSRAIAARFADQARVGYRKAAVHEGALLPPREYVITPVAEPWSGPVRVLSSPLSASGAEVFLMTMREFQHVQLVGQPSLGALSDSLSKPLPLPGWSFSLSNEVYTTPAGERFEFVGVPVDTEVPVLVLDELSGPDPRDAALEAALAELHEALG</sequence>